<keyword evidence="2" id="KW-1185">Reference proteome</keyword>
<organism evidence="1 2">
    <name type="scientific">Skeletonema marinoi</name>
    <dbReference type="NCBI Taxonomy" id="267567"/>
    <lineage>
        <taxon>Eukaryota</taxon>
        <taxon>Sar</taxon>
        <taxon>Stramenopiles</taxon>
        <taxon>Ochrophyta</taxon>
        <taxon>Bacillariophyta</taxon>
        <taxon>Coscinodiscophyceae</taxon>
        <taxon>Thalassiosirophycidae</taxon>
        <taxon>Thalassiosirales</taxon>
        <taxon>Skeletonemataceae</taxon>
        <taxon>Skeletonema</taxon>
        <taxon>Skeletonema marinoi-dohrnii complex</taxon>
    </lineage>
</organism>
<dbReference type="EMBL" id="JATAAI010000006">
    <property type="protein sequence ID" value="KAK1744783.1"/>
    <property type="molecule type" value="Genomic_DNA"/>
</dbReference>
<evidence type="ECO:0008006" key="3">
    <source>
        <dbReference type="Google" id="ProtNLM"/>
    </source>
</evidence>
<evidence type="ECO:0000313" key="2">
    <source>
        <dbReference type="Proteomes" id="UP001224775"/>
    </source>
</evidence>
<dbReference type="AlphaFoldDB" id="A0AAD8YF97"/>
<proteinExistence type="predicted"/>
<evidence type="ECO:0000313" key="1">
    <source>
        <dbReference type="EMBL" id="KAK1744783.1"/>
    </source>
</evidence>
<dbReference type="Proteomes" id="UP001224775">
    <property type="component" value="Unassembled WGS sequence"/>
</dbReference>
<reference evidence="1" key="1">
    <citation type="submission" date="2023-06" db="EMBL/GenBank/DDBJ databases">
        <title>Survivors Of The Sea: Transcriptome response of Skeletonema marinoi to long-term dormancy.</title>
        <authorList>
            <person name="Pinder M.I.M."/>
            <person name="Kourtchenko O."/>
            <person name="Robertson E.K."/>
            <person name="Larsson T."/>
            <person name="Maumus F."/>
            <person name="Osuna-Cruz C.M."/>
            <person name="Vancaester E."/>
            <person name="Stenow R."/>
            <person name="Vandepoele K."/>
            <person name="Ploug H."/>
            <person name="Bruchert V."/>
            <person name="Godhe A."/>
            <person name="Topel M."/>
        </authorList>
    </citation>
    <scope>NUCLEOTIDE SEQUENCE</scope>
    <source>
        <strain evidence="1">R05AC</strain>
    </source>
</reference>
<accession>A0AAD8YF97</accession>
<protein>
    <recommendedName>
        <fullName evidence="3">Sulfotransferase domain-containing protein</fullName>
    </recommendedName>
</protein>
<gene>
    <name evidence="1" type="ORF">QTG54_004074</name>
</gene>
<sequence length="279" mass="31933">MLSEHDGKREILPSRKGRRRNHLFSLVENGIVVRRDHPRPSTHGIEELLSGHVTTLLINIRDPLDRFVSAFNWRSLLFCQRVESIGRSIHLNKHTKFISHAKLSMEGWLRPLLLDTNTTSIKPQGLTKFMAITFEQQSGHNSSLLEHTHEAVQQLYFDHGVDEETLDILMSRKTLRLPRVSEMMTHSSNSTAKRKVLGAVGKCCLARFLEDDYRLIQSMLGDANASNVLDPFEYVHPIIREACEWGFQHEGSCAVLICNRCYIDEQSSSIEASERVEMQ</sequence>
<name>A0AAD8YF97_9STRA</name>
<comment type="caution">
    <text evidence="1">The sequence shown here is derived from an EMBL/GenBank/DDBJ whole genome shotgun (WGS) entry which is preliminary data.</text>
</comment>